<evidence type="ECO:0000256" key="5">
    <source>
        <dbReference type="SAM" id="SignalP"/>
    </source>
</evidence>
<dbReference type="InterPro" id="IPR050492">
    <property type="entry name" value="Bact_metal-bind_prot9"/>
</dbReference>
<keyword evidence="2 5" id="KW-0732">Signal</keyword>
<name>A0A840QNX2_9BACI</name>
<evidence type="ECO:0000313" key="6">
    <source>
        <dbReference type="EMBL" id="MBB5173041.1"/>
    </source>
</evidence>
<dbReference type="PRINTS" id="PR00690">
    <property type="entry name" value="ADHESNFAMILY"/>
</dbReference>
<evidence type="ECO:0000256" key="2">
    <source>
        <dbReference type="ARBA" id="ARBA00022729"/>
    </source>
</evidence>
<dbReference type="InterPro" id="IPR006128">
    <property type="entry name" value="Lipoprotein_PsaA-like"/>
</dbReference>
<evidence type="ECO:0000256" key="4">
    <source>
        <dbReference type="SAM" id="MobiDB-lite"/>
    </source>
</evidence>
<dbReference type="PRINTS" id="PR00691">
    <property type="entry name" value="ADHESINB"/>
</dbReference>
<comment type="caution">
    <text evidence="6">The sequence shown here is derived from an EMBL/GenBank/DDBJ whole genome shotgun (WGS) entry which is preliminary data.</text>
</comment>
<dbReference type="InterPro" id="IPR006127">
    <property type="entry name" value="ZnuA-like"/>
</dbReference>
<feature type="signal peptide" evidence="5">
    <location>
        <begin position="1"/>
        <end position="20"/>
    </location>
</feature>
<sequence>MMKRKSYLLSVVLASSVALAACGEGETQEDVSQSDGGEASNGEDLEPINVYTTLFAIENFAEKIGGEYVDVENIVPVGADAHTFDPTPQDMIDVADGDLFLYNGAGFEGFEEQIEDVLVGENVEIVKAAEGIDLIDYSHDHDHDDDHGHDDDGHSHEEDDHGHDDDGHGHEEDEHGHEEDEHGHDDNGHSHEEDEHGHDDNGHSHEEDDHGHDDNGHSHEEDDHGHDHDHGDEDPHIWLDPIRSIEMAENIKHALVDLQPEAEETFVANFEELKTDLEGLDTAFQDMMEEAEQDKIIVSHAGYGYWEDRYGIHQVGIAGLSPNNEPSIQQVQDVIDLAEDEGIGYVMFEQNIPTNIAETVREQVGAEDLWLHNLEALTDEDVENGEDYFSLMENNLEVLRTALQ</sequence>
<reference evidence="6 7" key="1">
    <citation type="submission" date="2020-08" db="EMBL/GenBank/DDBJ databases">
        <title>Genomic Encyclopedia of Type Strains, Phase IV (KMG-IV): sequencing the most valuable type-strain genomes for metagenomic binning, comparative biology and taxonomic classification.</title>
        <authorList>
            <person name="Goeker M."/>
        </authorList>
    </citation>
    <scope>NUCLEOTIDE SEQUENCE [LARGE SCALE GENOMIC DNA]</scope>
    <source>
        <strain evidence="6 7">DSM 24696</strain>
    </source>
</reference>
<dbReference type="GO" id="GO:0030001">
    <property type="term" value="P:metal ion transport"/>
    <property type="evidence" value="ECO:0007669"/>
    <property type="project" value="InterPro"/>
</dbReference>
<dbReference type="GO" id="GO:0046872">
    <property type="term" value="F:metal ion binding"/>
    <property type="evidence" value="ECO:0007669"/>
    <property type="project" value="InterPro"/>
</dbReference>
<accession>A0A840QNX2</accession>
<feature type="chain" id="PRO_5032585083" evidence="5">
    <location>
        <begin position="21"/>
        <end position="404"/>
    </location>
</feature>
<dbReference type="Proteomes" id="UP000551878">
    <property type="component" value="Unassembled WGS sequence"/>
</dbReference>
<dbReference type="PANTHER" id="PTHR42953">
    <property type="entry name" value="HIGH-AFFINITY ZINC UPTAKE SYSTEM PROTEIN ZNUA-RELATED"/>
    <property type="match status" value="1"/>
</dbReference>
<dbReference type="GO" id="GO:0007155">
    <property type="term" value="P:cell adhesion"/>
    <property type="evidence" value="ECO:0007669"/>
    <property type="project" value="InterPro"/>
</dbReference>
<dbReference type="InterPro" id="IPR006129">
    <property type="entry name" value="AdhesinB"/>
</dbReference>
<dbReference type="AlphaFoldDB" id="A0A840QNX2"/>
<dbReference type="PANTHER" id="PTHR42953:SF8">
    <property type="entry name" value="ZINT DOMAIN-CONTAINING PROTEIN"/>
    <property type="match status" value="1"/>
</dbReference>
<dbReference type="SUPFAM" id="SSF53807">
    <property type="entry name" value="Helical backbone' metal receptor"/>
    <property type="match status" value="1"/>
</dbReference>
<dbReference type="EMBL" id="JACHHB010000004">
    <property type="protein sequence ID" value="MBB5173041.1"/>
    <property type="molecule type" value="Genomic_DNA"/>
</dbReference>
<feature type="region of interest" description="Disordered" evidence="4">
    <location>
        <begin position="137"/>
        <end position="237"/>
    </location>
</feature>
<gene>
    <name evidence="6" type="ORF">HNQ41_001204</name>
</gene>
<protein>
    <submittedName>
        <fullName evidence="6">Zinc transport system substrate-binding protein</fullName>
    </submittedName>
</protein>
<evidence type="ECO:0000313" key="7">
    <source>
        <dbReference type="Proteomes" id="UP000551878"/>
    </source>
</evidence>
<dbReference type="Gene3D" id="3.40.50.1980">
    <property type="entry name" value="Nitrogenase molybdenum iron protein domain"/>
    <property type="match status" value="3"/>
</dbReference>
<evidence type="ECO:0000256" key="3">
    <source>
        <dbReference type="RuleBase" id="RU003512"/>
    </source>
</evidence>
<organism evidence="6 7">
    <name type="scientific">Texcoconibacillus texcoconensis</name>
    <dbReference type="NCBI Taxonomy" id="1095777"/>
    <lineage>
        <taxon>Bacteria</taxon>
        <taxon>Bacillati</taxon>
        <taxon>Bacillota</taxon>
        <taxon>Bacilli</taxon>
        <taxon>Bacillales</taxon>
        <taxon>Bacillaceae</taxon>
        <taxon>Texcoconibacillus</taxon>
    </lineage>
</organism>
<keyword evidence="1 3" id="KW-0813">Transport</keyword>
<keyword evidence="7" id="KW-1185">Reference proteome</keyword>
<dbReference type="Pfam" id="PF01297">
    <property type="entry name" value="ZnuA"/>
    <property type="match status" value="1"/>
</dbReference>
<dbReference type="PROSITE" id="PS51257">
    <property type="entry name" value="PROKAR_LIPOPROTEIN"/>
    <property type="match status" value="1"/>
</dbReference>
<evidence type="ECO:0000256" key="1">
    <source>
        <dbReference type="ARBA" id="ARBA00022448"/>
    </source>
</evidence>
<comment type="similarity">
    <text evidence="3">Belongs to the bacterial solute-binding protein 9 family.</text>
</comment>
<proteinExistence type="inferred from homology"/>